<dbReference type="EMBL" id="HF936260">
    <property type="protein sequence ID" value="CCX33978.1"/>
    <property type="molecule type" value="Genomic_DNA"/>
</dbReference>
<accession>U4LWQ1</accession>
<proteinExistence type="predicted"/>
<name>U4LWQ1_PYROM</name>
<reference evidence="2 3" key="1">
    <citation type="journal article" date="2013" name="PLoS Genet.">
        <title>The genome and development-dependent transcriptomes of Pyronema confluens: a window into fungal evolution.</title>
        <authorList>
            <person name="Traeger S."/>
            <person name="Altegoer F."/>
            <person name="Freitag M."/>
            <person name="Gabaldon T."/>
            <person name="Kempken F."/>
            <person name="Kumar A."/>
            <person name="Marcet-Houben M."/>
            <person name="Poggeler S."/>
            <person name="Stajich J.E."/>
            <person name="Nowrousian M."/>
        </authorList>
    </citation>
    <scope>NUCLEOTIDE SEQUENCE [LARGE SCALE GENOMIC DNA]</scope>
    <source>
        <strain evidence="3">CBS 100304</strain>
        <tissue evidence="2">Vegetative mycelium</tissue>
    </source>
</reference>
<dbReference type="Proteomes" id="UP000018144">
    <property type="component" value="Unassembled WGS sequence"/>
</dbReference>
<evidence type="ECO:0000313" key="3">
    <source>
        <dbReference type="Proteomes" id="UP000018144"/>
    </source>
</evidence>
<feature type="region of interest" description="Disordered" evidence="1">
    <location>
        <begin position="74"/>
        <end position="95"/>
    </location>
</feature>
<feature type="compositionally biased region" description="Low complexity" evidence="1">
    <location>
        <begin position="84"/>
        <end position="95"/>
    </location>
</feature>
<organism evidence="2 3">
    <name type="scientific">Pyronema omphalodes (strain CBS 100304)</name>
    <name type="common">Pyronema confluens</name>
    <dbReference type="NCBI Taxonomy" id="1076935"/>
    <lineage>
        <taxon>Eukaryota</taxon>
        <taxon>Fungi</taxon>
        <taxon>Dikarya</taxon>
        <taxon>Ascomycota</taxon>
        <taxon>Pezizomycotina</taxon>
        <taxon>Pezizomycetes</taxon>
        <taxon>Pezizales</taxon>
        <taxon>Pyronemataceae</taxon>
        <taxon>Pyronema</taxon>
    </lineage>
</organism>
<gene>
    <name evidence="2" type="ORF">PCON_02241</name>
</gene>
<feature type="compositionally biased region" description="Basic and acidic residues" evidence="1">
    <location>
        <begin position="74"/>
        <end position="83"/>
    </location>
</feature>
<protein>
    <submittedName>
        <fullName evidence="2">Uncharacterized protein</fullName>
    </submittedName>
</protein>
<feature type="compositionally biased region" description="Low complexity" evidence="1">
    <location>
        <begin position="7"/>
        <end position="22"/>
    </location>
</feature>
<keyword evidence="3" id="KW-1185">Reference proteome</keyword>
<dbReference type="AlphaFoldDB" id="U4LWQ1"/>
<evidence type="ECO:0000256" key="1">
    <source>
        <dbReference type="SAM" id="MobiDB-lite"/>
    </source>
</evidence>
<sequence>MVLDIPLSSSSSANNNPGSLLNFDPSILSFTDDGKINGVDTQRAKERAELEAQEKRLEELRRKIQMDEQRLRAMRNMQEKEAMQARAAQSQSQSQ</sequence>
<feature type="region of interest" description="Disordered" evidence="1">
    <location>
        <begin position="1"/>
        <end position="23"/>
    </location>
</feature>
<evidence type="ECO:0000313" key="2">
    <source>
        <dbReference type="EMBL" id="CCX33978.1"/>
    </source>
</evidence>